<dbReference type="PROSITE" id="PS50109">
    <property type="entry name" value="HIS_KIN"/>
    <property type="match status" value="1"/>
</dbReference>
<reference evidence="13 14" key="1">
    <citation type="submission" date="2019-03" db="EMBL/GenBank/DDBJ databases">
        <title>Draft Genome Sequence of Desulfosporosinus fructosivorans Strain 63.6F, Isolated from Marine Sediment in the Baltic Sea.</title>
        <authorList>
            <person name="Hausmann B."/>
            <person name="Vandieken V."/>
            <person name="Pjevac P."/>
            <person name="Schreck K."/>
            <person name="Herbold C.W."/>
            <person name="Loy A."/>
        </authorList>
    </citation>
    <scope>NUCLEOTIDE SEQUENCE [LARGE SCALE GENOMIC DNA]</scope>
    <source>
        <strain evidence="13 14">63.6F</strain>
    </source>
</reference>
<dbReference type="SUPFAM" id="SSF55874">
    <property type="entry name" value="ATPase domain of HSP90 chaperone/DNA topoisomerase II/histidine kinase"/>
    <property type="match status" value="1"/>
</dbReference>
<feature type="transmembrane region" description="Helical" evidence="11">
    <location>
        <begin position="37"/>
        <end position="58"/>
    </location>
</feature>
<keyword evidence="6 11" id="KW-0812">Transmembrane</keyword>
<dbReference type="OrthoDB" id="9780487at2"/>
<keyword evidence="9" id="KW-0902">Two-component regulatory system</keyword>
<feature type="transmembrane region" description="Helical" evidence="11">
    <location>
        <begin position="12"/>
        <end position="31"/>
    </location>
</feature>
<keyword evidence="4" id="KW-1003">Cell membrane</keyword>
<keyword evidence="14" id="KW-1185">Reference proteome</keyword>
<sequence length="341" mass="39337">MKQQNITLKAKRPWLVLLLLTDLFFAFLAWLTGPDTFGSIVVIILLFTAFIVFVGCWIDQKKRKKQMEALQLFLIDPDEETKQRLMMVVDEFWHPMIGTVSEQLREQSQIIKEERLELQNYQEFIEAWTHEIKTPLSLATLILANHKEEMSPYVYNRMEHVWCTVINDVERILYYARLQSDHVDYKFMKINLCDCVRECLEDFSAISNEKKIDVQLNLLPLQIISDKKVLAFMLSQLFSNAFKYTVSDNGVVRVVSWSDTQADGKIHLAVRDNGKGVPPEDMPFLFDKGFTGSHPDRQDATGMGLYLVKKYAEALSIDVNIEPISTSGQGFGIQLIFPKVI</sequence>
<evidence type="ECO:0000259" key="12">
    <source>
        <dbReference type="PROSITE" id="PS50109"/>
    </source>
</evidence>
<evidence type="ECO:0000256" key="10">
    <source>
        <dbReference type="ARBA" id="ARBA00023136"/>
    </source>
</evidence>
<evidence type="ECO:0000256" key="1">
    <source>
        <dbReference type="ARBA" id="ARBA00000085"/>
    </source>
</evidence>
<dbReference type="Pfam" id="PF02518">
    <property type="entry name" value="HATPase_c"/>
    <property type="match status" value="1"/>
</dbReference>
<evidence type="ECO:0000313" key="14">
    <source>
        <dbReference type="Proteomes" id="UP000298460"/>
    </source>
</evidence>
<dbReference type="PANTHER" id="PTHR45453:SF2">
    <property type="entry name" value="HISTIDINE KINASE"/>
    <property type="match status" value="1"/>
</dbReference>
<dbReference type="Proteomes" id="UP000298460">
    <property type="component" value="Unassembled WGS sequence"/>
</dbReference>
<dbReference type="InterPro" id="IPR003594">
    <property type="entry name" value="HATPase_dom"/>
</dbReference>
<dbReference type="InterPro" id="IPR036097">
    <property type="entry name" value="HisK_dim/P_sf"/>
</dbReference>
<dbReference type="PANTHER" id="PTHR45453">
    <property type="entry name" value="PHOSPHATE REGULON SENSOR PROTEIN PHOR"/>
    <property type="match status" value="1"/>
</dbReference>
<name>A0A4Z0QY51_9FIRM</name>
<evidence type="ECO:0000256" key="7">
    <source>
        <dbReference type="ARBA" id="ARBA00022777"/>
    </source>
</evidence>
<dbReference type="InterPro" id="IPR036890">
    <property type="entry name" value="HATPase_C_sf"/>
</dbReference>
<organism evidence="13 14">
    <name type="scientific">Desulfosporosinus fructosivorans</name>
    <dbReference type="NCBI Taxonomy" id="2018669"/>
    <lineage>
        <taxon>Bacteria</taxon>
        <taxon>Bacillati</taxon>
        <taxon>Bacillota</taxon>
        <taxon>Clostridia</taxon>
        <taxon>Eubacteriales</taxon>
        <taxon>Desulfitobacteriaceae</taxon>
        <taxon>Desulfosporosinus</taxon>
    </lineage>
</organism>
<comment type="subcellular location">
    <subcellularLocation>
        <location evidence="2">Cell membrane</location>
        <topology evidence="2">Multi-pass membrane protein</topology>
    </subcellularLocation>
</comment>
<dbReference type="EC" id="2.7.13.3" evidence="3"/>
<evidence type="ECO:0000256" key="4">
    <source>
        <dbReference type="ARBA" id="ARBA00022475"/>
    </source>
</evidence>
<dbReference type="InterPro" id="IPR005467">
    <property type="entry name" value="His_kinase_dom"/>
</dbReference>
<protein>
    <recommendedName>
        <fullName evidence="3">histidine kinase</fullName>
        <ecNumber evidence="3">2.7.13.3</ecNumber>
    </recommendedName>
</protein>
<proteinExistence type="predicted"/>
<dbReference type="GO" id="GO:0004721">
    <property type="term" value="F:phosphoprotein phosphatase activity"/>
    <property type="evidence" value="ECO:0007669"/>
    <property type="project" value="TreeGrafter"/>
</dbReference>
<dbReference type="RefSeq" id="WP_135551161.1">
    <property type="nucleotide sequence ID" value="NZ_SPQQ01000011.1"/>
</dbReference>
<keyword evidence="10 11" id="KW-0472">Membrane</keyword>
<comment type="caution">
    <text evidence="13">The sequence shown here is derived from an EMBL/GenBank/DDBJ whole genome shotgun (WGS) entry which is preliminary data.</text>
</comment>
<dbReference type="AlphaFoldDB" id="A0A4Z0QY51"/>
<evidence type="ECO:0000256" key="3">
    <source>
        <dbReference type="ARBA" id="ARBA00012438"/>
    </source>
</evidence>
<dbReference type="InterPro" id="IPR004358">
    <property type="entry name" value="Sig_transdc_His_kin-like_C"/>
</dbReference>
<evidence type="ECO:0000256" key="5">
    <source>
        <dbReference type="ARBA" id="ARBA00022679"/>
    </source>
</evidence>
<keyword evidence="7 13" id="KW-0418">Kinase</keyword>
<dbReference type="Gene3D" id="3.30.565.10">
    <property type="entry name" value="Histidine kinase-like ATPase, C-terminal domain"/>
    <property type="match status" value="1"/>
</dbReference>
<accession>A0A4Z0QY51</accession>
<dbReference type="SUPFAM" id="SSF47384">
    <property type="entry name" value="Homodimeric domain of signal transducing histidine kinase"/>
    <property type="match status" value="1"/>
</dbReference>
<evidence type="ECO:0000256" key="11">
    <source>
        <dbReference type="SAM" id="Phobius"/>
    </source>
</evidence>
<dbReference type="GO" id="GO:0005886">
    <property type="term" value="C:plasma membrane"/>
    <property type="evidence" value="ECO:0007669"/>
    <property type="project" value="UniProtKB-SubCell"/>
</dbReference>
<feature type="domain" description="Histidine kinase" evidence="12">
    <location>
        <begin position="127"/>
        <end position="341"/>
    </location>
</feature>
<evidence type="ECO:0000313" key="13">
    <source>
        <dbReference type="EMBL" id="TGE35702.1"/>
    </source>
</evidence>
<dbReference type="EMBL" id="SPQQ01000011">
    <property type="protein sequence ID" value="TGE35702.1"/>
    <property type="molecule type" value="Genomic_DNA"/>
</dbReference>
<evidence type="ECO:0000256" key="6">
    <source>
        <dbReference type="ARBA" id="ARBA00022692"/>
    </source>
</evidence>
<gene>
    <name evidence="13" type="ORF">E4K67_23325</name>
</gene>
<evidence type="ECO:0000256" key="8">
    <source>
        <dbReference type="ARBA" id="ARBA00022989"/>
    </source>
</evidence>
<dbReference type="PRINTS" id="PR00344">
    <property type="entry name" value="BCTRLSENSOR"/>
</dbReference>
<dbReference type="InterPro" id="IPR050351">
    <property type="entry name" value="BphY/WalK/GraS-like"/>
</dbReference>
<dbReference type="SMART" id="SM00387">
    <property type="entry name" value="HATPase_c"/>
    <property type="match status" value="1"/>
</dbReference>
<evidence type="ECO:0000256" key="2">
    <source>
        <dbReference type="ARBA" id="ARBA00004651"/>
    </source>
</evidence>
<dbReference type="GO" id="GO:0000155">
    <property type="term" value="F:phosphorelay sensor kinase activity"/>
    <property type="evidence" value="ECO:0007669"/>
    <property type="project" value="InterPro"/>
</dbReference>
<keyword evidence="5" id="KW-0808">Transferase</keyword>
<evidence type="ECO:0000256" key="9">
    <source>
        <dbReference type="ARBA" id="ARBA00023012"/>
    </source>
</evidence>
<comment type="catalytic activity">
    <reaction evidence="1">
        <text>ATP + protein L-histidine = ADP + protein N-phospho-L-histidine.</text>
        <dbReference type="EC" id="2.7.13.3"/>
    </reaction>
</comment>
<keyword evidence="8 11" id="KW-1133">Transmembrane helix</keyword>
<dbReference type="GO" id="GO:0016036">
    <property type="term" value="P:cellular response to phosphate starvation"/>
    <property type="evidence" value="ECO:0007669"/>
    <property type="project" value="TreeGrafter"/>
</dbReference>